<name>K0RTL1_THAOC</name>
<comment type="caution">
    <text evidence="2">The sequence shown here is derived from an EMBL/GenBank/DDBJ whole genome shotgun (WGS) entry which is preliminary data.</text>
</comment>
<feature type="compositionally biased region" description="Polar residues" evidence="1">
    <location>
        <begin position="200"/>
        <end position="215"/>
    </location>
</feature>
<feature type="region of interest" description="Disordered" evidence="1">
    <location>
        <begin position="1"/>
        <end position="28"/>
    </location>
</feature>
<dbReference type="EMBL" id="AGNL01040270">
    <property type="protein sequence ID" value="EJK52196.1"/>
    <property type="molecule type" value="Genomic_DNA"/>
</dbReference>
<organism evidence="2 3">
    <name type="scientific">Thalassiosira oceanica</name>
    <name type="common">Marine diatom</name>
    <dbReference type="NCBI Taxonomy" id="159749"/>
    <lineage>
        <taxon>Eukaryota</taxon>
        <taxon>Sar</taxon>
        <taxon>Stramenopiles</taxon>
        <taxon>Ochrophyta</taxon>
        <taxon>Bacillariophyta</taxon>
        <taxon>Coscinodiscophyceae</taxon>
        <taxon>Thalassiosirophycidae</taxon>
        <taxon>Thalassiosirales</taxon>
        <taxon>Thalassiosiraceae</taxon>
        <taxon>Thalassiosira</taxon>
    </lineage>
</organism>
<keyword evidence="3" id="KW-1185">Reference proteome</keyword>
<reference evidence="2 3" key="1">
    <citation type="journal article" date="2012" name="Genome Biol.">
        <title>Genome and low-iron response of an oceanic diatom adapted to chronic iron limitation.</title>
        <authorList>
            <person name="Lommer M."/>
            <person name="Specht M."/>
            <person name="Roy A.S."/>
            <person name="Kraemer L."/>
            <person name="Andreson R."/>
            <person name="Gutowska M.A."/>
            <person name="Wolf J."/>
            <person name="Bergner S.V."/>
            <person name="Schilhabel M.B."/>
            <person name="Klostermeier U.C."/>
            <person name="Beiko R.G."/>
            <person name="Rosenstiel P."/>
            <person name="Hippler M."/>
            <person name="Laroche J."/>
        </authorList>
    </citation>
    <scope>NUCLEOTIDE SEQUENCE [LARGE SCALE GENOMIC DNA]</scope>
    <source>
        <strain evidence="2 3">CCMP1005</strain>
    </source>
</reference>
<feature type="non-terminal residue" evidence="2">
    <location>
        <position position="270"/>
    </location>
</feature>
<accession>K0RTL1</accession>
<evidence type="ECO:0000256" key="1">
    <source>
        <dbReference type="SAM" id="MobiDB-lite"/>
    </source>
</evidence>
<gene>
    <name evidence="2" type="ORF">THAOC_28562</name>
</gene>
<proteinExistence type="predicted"/>
<protein>
    <submittedName>
        <fullName evidence="2">Uncharacterized protein</fullName>
    </submittedName>
</protein>
<dbReference type="AlphaFoldDB" id="K0RTL1"/>
<evidence type="ECO:0000313" key="2">
    <source>
        <dbReference type="EMBL" id="EJK52196.1"/>
    </source>
</evidence>
<sequence length="270" mass="29127">MWDTEADSSKGVTRDNPLASTLSPTARKCGRRREVESFNYPSSITIKIRLARGFLPDGSKASISSKGEAVDVNFRRIFLPSYFIAALARGEGTVQPRNSAAASIIFGGSLSSPGDFSGVRTRPKITSSAEFCPTNSSVRCGLPSSQSGPKIGRDFLTLRAVSLAKAAKRGWRDGGQIVRKKELARQSVARRVEKSRSVCHSTVHTISKRSSSSGRGVNPGTVHHSISAPLKIDGAPQDRQGKPQRFKFLSDIGHRPLRNKVPASGQRTPT</sequence>
<feature type="region of interest" description="Disordered" evidence="1">
    <location>
        <begin position="200"/>
        <end position="270"/>
    </location>
</feature>
<evidence type="ECO:0000313" key="3">
    <source>
        <dbReference type="Proteomes" id="UP000266841"/>
    </source>
</evidence>
<dbReference type="Proteomes" id="UP000266841">
    <property type="component" value="Unassembled WGS sequence"/>
</dbReference>